<dbReference type="Proteomes" id="UP000301309">
    <property type="component" value="Unassembled WGS sequence"/>
</dbReference>
<keyword evidence="3" id="KW-1185">Reference proteome</keyword>
<feature type="region of interest" description="Disordered" evidence="1">
    <location>
        <begin position="1"/>
        <end position="26"/>
    </location>
</feature>
<proteinExistence type="predicted"/>
<protein>
    <submittedName>
        <fullName evidence="2">Uncharacterized protein</fullName>
    </submittedName>
</protein>
<name>A0A4D4KZ19_STRVO</name>
<sequence>MPEVRSSSIGSDSVSGTPGPSALTFTSSAIKSVPPVAVAPPSPTLHIAHAGDQPLSDLGQQTQIVSLPHPVGRQDLRKSVGGLVNLPERQGPAVEDDGGPISMLCRAAARRTGSVAVTTKSLLGNEPGSASRRCVANRFAISP</sequence>
<evidence type="ECO:0000313" key="2">
    <source>
        <dbReference type="EMBL" id="GDY52146.1"/>
    </source>
</evidence>
<dbReference type="AlphaFoldDB" id="A0A4D4KZ19"/>
<evidence type="ECO:0000313" key="3">
    <source>
        <dbReference type="Proteomes" id="UP000301309"/>
    </source>
</evidence>
<evidence type="ECO:0000256" key="1">
    <source>
        <dbReference type="SAM" id="MobiDB-lite"/>
    </source>
</evidence>
<dbReference type="EMBL" id="BJHW01000001">
    <property type="protein sequence ID" value="GDY52146.1"/>
    <property type="molecule type" value="Genomic_DNA"/>
</dbReference>
<comment type="caution">
    <text evidence="2">The sequence shown here is derived from an EMBL/GenBank/DDBJ whole genome shotgun (WGS) entry which is preliminary data.</text>
</comment>
<accession>A0A4D4KZ19</accession>
<gene>
    <name evidence="2" type="ORF">SVIO_027690</name>
</gene>
<organism evidence="2 3">
    <name type="scientific">Streptomyces violaceusniger</name>
    <dbReference type="NCBI Taxonomy" id="68280"/>
    <lineage>
        <taxon>Bacteria</taxon>
        <taxon>Bacillati</taxon>
        <taxon>Actinomycetota</taxon>
        <taxon>Actinomycetes</taxon>
        <taxon>Kitasatosporales</taxon>
        <taxon>Streptomycetaceae</taxon>
        <taxon>Streptomyces</taxon>
        <taxon>Streptomyces violaceusniger group</taxon>
    </lineage>
</organism>
<feature type="compositionally biased region" description="Low complexity" evidence="1">
    <location>
        <begin position="1"/>
        <end position="15"/>
    </location>
</feature>
<reference evidence="2 3" key="1">
    <citation type="journal article" date="2020" name="Int. J. Syst. Evol. Microbiol.">
        <title>Reclassification of Streptomyces castelarensis and Streptomyces sporoclivatus as later heterotypic synonyms of Streptomyces antimycoticus.</title>
        <authorList>
            <person name="Komaki H."/>
            <person name="Tamura T."/>
        </authorList>
    </citation>
    <scope>NUCLEOTIDE SEQUENCE [LARGE SCALE GENOMIC DNA]</scope>
    <source>
        <strain evidence="2 3">NBRC 13459</strain>
    </source>
</reference>